<dbReference type="InterPro" id="IPR046848">
    <property type="entry name" value="E_motif"/>
</dbReference>
<dbReference type="FunFam" id="1.25.40.10:FF:001385">
    <property type="entry name" value="Os01g0299150 protein"/>
    <property type="match status" value="1"/>
</dbReference>
<dbReference type="HOGENOM" id="CLU_002706_0_0_1"/>
<evidence type="ECO:0000256" key="1">
    <source>
        <dbReference type="ARBA" id="ARBA00022737"/>
    </source>
</evidence>
<dbReference type="GO" id="GO:0009451">
    <property type="term" value="P:RNA modification"/>
    <property type="evidence" value="ECO:0007669"/>
    <property type="project" value="InterPro"/>
</dbReference>
<dbReference type="InterPro" id="IPR046960">
    <property type="entry name" value="PPR_At4g14850-like_plant"/>
</dbReference>
<dbReference type="AlphaFoldDB" id="J3L9V0"/>
<reference evidence="4" key="1">
    <citation type="submission" date="2013-04" db="UniProtKB">
        <authorList>
            <consortium name="EnsemblPlants"/>
        </authorList>
    </citation>
    <scope>IDENTIFICATION</scope>
</reference>
<evidence type="ECO:0000313" key="5">
    <source>
        <dbReference type="Proteomes" id="UP000006038"/>
    </source>
</evidence>
<dbReference type="OMA" id="YLACNSA"/>
<keyword evidence="2" id="KW-0809">Transit peptide</keyword>
<dbReference type="NCBIfam" id="TIGR00756">
    <property type="entry name" value="PPR"/>
    <property type="match status" value="4"/>
</dbReference>
<evidence type="ECO:0008006" key="6">
    <source>
        <dbReference type="Google" id="ProtNLM"/>
    </source>
</evidence>
<dbReference type="Pfam" id="PF13041">
    <property type="entry name" value="PPR_2"/>
    <property type="match status" value="1"/>
</dbReference>
<dbReference type="Gramene" id="OB02G14170.1">
    <property type="protein sequence ID" value="OB02G14170.1"/>
    <property type="gene ID" value="OB02G14170"/>
</dbReference>
<dbReference type="InterPro" id="IPR011990">
    <property type="entry name" value="TPR-like_helical_dom_sf"/>
</dbReference>
<dbReference type="EnsemblPlants" id="OB02G14170.1">
    <property type="protein sequence ID" value="OB02G14170.1"/>
    <property type="gene ID" value="OB02G14170"/>
</dbReference>
<proteinExistence type="predicted"/>
<dbReference type="Pfam" id="PF01535">
    <property type="entry name" value="PPR"/>
    <property type="match status" value="3"/>
</dbReference>
<organism evidence="4">
    <name type="scientific">Oryza brachyantha</name>
    <name type="common">malo sina</name>
    <dbReference type="NCBI Taxonomy" id="4533"/>
    <lineage>
        <taxon>Eukaryota</taxon>
        <taxon>Viridiplantae</taxon>
        <taxon>Streptophyta</taxon>
        <taxon>Embryophyta</taxon>
        <taxon>Tracheophyta</taxon>
        <taxon>Spermatophyta</taxon>
        <taxon>Magnoliopsida</taxon>
        <taxon>Liliopsida</taxon>
        <taxon>Poales</taxon>
        <taxon>Poaceae</taxon>
        <taxon>BOP clade</taxon>
        <taxon>Oryzoideae</taxon>
        <taxon>Oryzeae</taxon>
        <taxon>Oryzinae</taxon>
        <taxon>Oryza</taxon>
    </lineage>
</organism>
<dbReference type="eggNOG" id="KOG4197">
    <property type="taxonomic scope" value="Eukaryota"/>
</dbReference>
<feature type="repeat" description="PPR" evidence="3">
    <location>
        <begin position="212"/>
        <end position="242"/>
    </location>
</feature>
<dbReference type="PROSITE" id="PS51375">
    <property type="entry name" value="PPR"/>
    <property type="match status" value="3"/>
</dbReference>
<keyword evidence="1" id="KW-0677">Repeat</keyword>
<evidence type="ECO:0000256" key="2">
    <source>
        <dbReference type="ARBA" id="ARBA00022946"/>
    </source>
</evidence>
<dbReference type="FunFam" id="1.25.40.10:FF:000090">
    <property type="entry name" value="Pentatricopeptide repeat-containing protein, chloroplastic"/>
    <property type="match status" value="1"/>
</dbReference>
<dbReference type="Gene3D" id="1.25.40.10">
    <property type="entry name" value="Tetratricopeptide repeat domain"/>
    <property type="match status" value="2"/>
</dbReference>
<dbReference type="GO" id="GO:0003723">
    <property type="term" value="F:RNA binding"/>
    <property type="evidence" value="ECO:0007669"/>
    <property type="project" value="InterPro"/>
</dbReference>
<evidence type="ECO:0000313" key="4">
    <source>
        <dbReference type="EnsemblPlants" id="OB02G14170.1"/>
    </source>
</evidence>
<name>J3L9V0_ORYBR</name>
<dbReference type="Proteomes" id="UP000006038">
    <property type="component" value="Unassembled WGS sequence"/>
</dbReference>
<accession>J3L9V0</accession>
<evidence type="ECO:0000256" key="3">
    <source>
        <dbReference type="PROSITE-ProRule" id="PRU00708"/>
    </source>
</evidence>
<dbReference type="PANTHER" id="PTHR47926:SF411">
    <property type="entry name" value="PENTATRICOPEPTIDE REPEAT-CONTAINING PROTEIN"/>
    <property type="match status" value="1"/>
</dbReference>
<dbReference type="PANTHER" id="PTHR47926">
    <property type="entry name" value="PENTATRICOPEPTIDE REPEAT-CONTAINING PROTEIN"/>
    <property type="match status" value="1"/>
</dbReference>
<keyword evidence="5" id="KW-1185">Reference proteome</keyword>
<protein>
    <recommendedName>
        <fullName evidence="6">Pentatricopeptide repeat-containing protein</fullName>
    </recommendedName>
</protein>
<dbReference type="Pfam" id="PF20431">
    <property type="entry name" value="E_motif"/>
    <property type="match status" value="1"/>
</dbReference>
<feature type="repeat" description="PPR" evidence="3">
    <location>
        <begin position="43"/>
        <end position="77"/>
    </location>
</feature>
<sequence>MRRRGVHTDRYTLPFLIHVCSSGDRLLCESLHGQSLCLGYGSTLFTQTALMNAYFVCRLWAAARRVFDEMQAKDVVAWTGMVSGYVDSGMFLRGIMVFQEMRSCEDVVRPNVATVVSVASACAGLGSLEYAKGLHGYVEKVGLEGELIVTNALIDMYGKCGGIELARGLFGLMPQKDLHSWTAVISGFASHGHGKEAVALFLSMRESGVLPDSITFVVVLSACSHAGLVDEGISVFNSMENEYKVTPDIKHYGCMVDLFSRAGLVARAYQFIESMPFEPNLAILGALLSACSINNELDLGELVIKKIESVCSYKGGTSVLLSNIYANQNLWHEVDSLRRKIRNDTICRKPPGQSVIAAEVPFMGS</sequence>
<dbReference type="InterPro" id="IPR002885">
    <property type="entry name" value="PPR_rpt"/>
</dbReference>
<feature type="repeat" description="PPR" evidence="3">
    <location>
        <begin position="177"/>
        <end position="211"/>
    </location>
</feature>
<dbReference type="STRING" id="4533.J3L9V0"/>